<dbReference type="EMBL" id="JBHSMF010000006">
    <property type="protein sequence ID" value="MFC5498130.1"/>
    <property type="molecule type" value="Genomic_DNA"/>
</dbReference>
<evidence type="ECO:0000313" key="1">
    <source>
        <dbReference type="EMBL" id="MFC5498130.1"/>
    </source>
</evidence>
<evidence type="ECO:0000313" key="2">
    <source>
        <dbReference type="Proteomes" id="UP001596037"/>
    </source>
</evidence>
<keyword evidence="2" id="KW-1185">Reference proteome</keyword>
<evidence type="ECO:0008006" key="3">
    <source>
        <dbReference type="Google" id="ProtNLM"/>
    </source>
</evidence>
<dbReference type="Proteomes" id="UP001596037">
    <property type="component" value="Unassembled WGS sequence"/>
</dbReference>
<dbReference type="RefSeq" id="WP_376850191.1">
    <property type="nucleotide sequence ID" value="NZ_JBHSMF010000006.1"/>
</dbReference>
<name>A0ABW0NDV1_9BURK</name>
<comment type="caution">
    <text evidence="1">The sequence shown here is derived from an EMBL/GenBank/DDBJ whole genome shotgun (WGS) entry which is preliminary data.</text>
</comment>
<gene>
    <name evidence="1" type="ORF">ACFPOE_11340</name>
</gene>
<accession>A0ABW0NDV1</accession>
<organism evidence="1 2">
    <name type="scientific">Caenimonas terrae</name>
    <dbReference type="NCBI Taxonomy" id="696074"/>
    <lineage>
        <taxon>Bacteria</taxon>
        <taxon>Pseudomonadati</taxon>
        <taxon>Pseudomonadota</taxon>
        <taxon>Betaproteobacteria</taxon>
        <taxon>Burkholderiales</taxon>
        <taxon>Comamonadaceae</taxon>
        <taxon>Caenimonas</taxon>
    </lineage>
</organism>
<reference evidence="2" key="1">
    <citation type="journal article" date="2019" name="Int. J. Syst. Evol. Microbiol.">
        <title>The Global Catalogue of Microorganisms (GCM) 10K type strain sequencing project: providing services to taxonomists for standard genome sequencing and annotation.</title>
        <authorList>
            <consortium name="The Broad Institute Genomics Platform"/>
            <consortium name="The Broad Institute Genome Sequencing Center for Infectious Disease"/>
            <person name="Wu L."/>
            <person name="Ma J."/>
        </authorList>
    </citation>
    <scope>NUCLEOTIDE SEQUENCE [LARGE SCALE GENOMIC DNA]</scope>
    <source>
        <strain evidence="2">CCUG 57401</strain>
    </source>
</reference>
<proteinExistence type="predicted"/>
<protein>
    <recommendedName>
        <fullName evidence="3">Peptidase S74 domain-containing protein</fullName>
    </recommendedName>
</protein>
<sequence>MSSLLLAYSNRADGGSLSGGSWWNPVTNLQDKRLARVARTNDCRLTSTRLRCDLKARYPLRAMSLHAHNLSTAAQVRWRCGRASLDILFDSDTVDERITFSGGANGTRINSRGLMQASTRSNLAPRSQEFENASWTKTSATITANAIAGPFDPYGGPVTADALVEAAGAVSHMLSQSITTVVGTTYTQSIYVKAGLRDKFLLQFYDGTTDVQFKFDLAAVSATLATAGPNDSSIAAVGRGWYRVSLTALCAATAGSFRLYPLDANGSLVYSGSTASPALYLWGAQLEIGPVLTDYIATTTAAATVTDPRIDYDPRNRVTNLVYPSQNFSAWNQDHVAAAGGYTAPDGTNTAFCVTEDTTNGAHRIYVSGPNSTAGLGVYSSSIYLKAGTRSSADFVVSDNATGVMGATMNLVTGTVALSASAAGSWAGVSFESVSAGNGWWRVSVHGYKGNAAGNCLVMVYLLDSNSSASYTGNGTGSIYVWGAQLQAGPNTTAYIPTVAAPASAYQDFGAIRTNRLPFSQEFDRWDRSGETGSSVSANSVVAPDGTPTADAYTWPSSGTTFAYLPSLTKGDASKAYTYSVWAKVPSGTLSLSICISDFNAHTANGSPNTLTTAWQRISFSVPAGALANTGYLGAGLFGGPAAGNVIHLWGAQLEEGAVATDYIQTFSTARTSPDGCRGLLVEEARTNLLQYSQNLALSPWSGNVTATLSPTLFRGFAPFYTLAKTTSGGSESRAQDNATTTTTSDYITATIALLAGTSSQVQVGIYDSAGGGVGFGVIGANDAEVLEGPGTLSNVLNALITVTGLSPTVPTVLRITKPPQAAGGNAGLFIYPGTSTSTTIGDSVLATACQMEKASFATSYIPTASTPVTRGADNNAMSGSNFTSWFTSTTGTLYADFTASSTSRPVASIPVELSDTTFNNRIAPYLLTSDNRLAIYVDAASTALNAATAIYLVPNSPCRTAIRWDGSTGAISTSGRAVQSGATASPVGLNKLTIGHDGNNGEFLNGHVKRIGFFPGSTSDRLADIEMQAITTGGLDSIGYNSGWINALQLAFQGDAPAAWGLEYMVHTTLGGAAISARFLSLEISDTANAAGYVQAGRLVAAGGFQPAKTASYGLQSGRADLSSVTTSISGVRYATPRRRPRSEQFQLQYVTQAEADRIHEMHDEIGTVDEVVYVPDAADAAYSQRYGFLGYLEQLGALDYPFPLRRSVPFQIKEKL</sequence>